<keyword evidence="2 6" id="KW-0547">Nucleotide-binding</keyword>
<evidence type="ECO:0000256" key="1">
    <source>
        <dbReference type="ARBA" id="ARBA00010638"/>
    </source>
</evidence>
<dbReference type="PANTHER" id="PTHR23407:SF1">
    <property type="entry name" value="5-FORMYLTETRAHYDROFOLATE CYCLO-LIGASE"/>
    <property type="match status" value="1"/>
</dbReference>
<comment type="catalytic activity">
    <reaction evidence="4 6">
        <text>(6S)-5-formyl-5,6,7,8-tetrahydrofolate + ATP = (6R)-5,10-methenyltetrahydrofolate + ADP + phosphate</text>
        <dbReference type="Rhea" id="RHEA:10488"/>
        <dbReference type="ChEBI" id="CHEBI:30616"/>
        <dbReference type="ChEBI" id="CHEBI:43474"/>
        <dbReference type="ChEBI" id="CHEBI:57455"/>
        <dbReference type="ChEBI" id="CHEBI:57457"/>
        <dbReference type="ChEBI" id="CHEBI:456216"/>
        <dbReference type="EC" id="6.3.3.2"/>
    </reaction>
</comment>
<dbReference type="InterPro" id="IPR037171">
    <property type="entry name" value="NagB/RpiA_transferase-like"/>
</dbReference>
<sequence>MAAESVRAAKREFRKQMRMLLKATAPESIERQSAQVTAQLLASAEYRASRSVALFLSMPGELSTTEIVRDVLRTERPPLLHAHDMVQLRSWDDFQTLPKNSWGIPEPRPEDGRPNALDPASSGLDLIVMPGLAFDRAGNRIGYGKGQAYRTAPALYYDRFLKRCFDMADERGQPRPSTVAVALREQIVDEVPVDDHDIKPDRIEVAQSG</sequence>
<dbReference type="SUPFAM" id="SSF100950">
    <property type="entry name" value="NagB/RpiA/CoA transferase-like"/>
    <property type="match status" value="1"/>
</dbReference>
<comment type="cofactor">
    <cofactor evidence="6">
        <name>Mg(2+)</name>
        <dbReference type="ChEBI" id="CHEBI:18420"/>
    </cofactor>
</comment>
<keyword evidence="8" id="KW-1185">Reference proteome</keyword>
<evidence type="ECO:0000313" key="8">
    <source>
        <dbReference type="Proteomes" id="UP001527925"/>
    </source>
</evidence>
<accession>A0ABR4NCY4</accession>
<keyword evidence="3 6" id="KW-0067">ATP-binding</keyword>
<evidence type="ECO:0000256" key="4">
    <source>
        <dbReference type="ARBA" id="ARBA00036539"/>
    </source>
</evidence>
<dbReference type="PANTHER" id="PTHR23407">
    <property type="entry name" value="ATPASE INHIBITOR/5-FORMYLTETRAHYDROFOLATE CYCLO-LIGASE"/>
    <property type="match status" value="1"/>
</dbReference>
<dbReference type="Proteomes" id="UP001527925">
    <property type="component" value="Unassembled WGS sequence"/>
</dbReference>
<evidence type="ECO:0000256" key="2">
    <source>
        <dbReference type="ARBA" id="ARBA00022741"/>
    </source>
</evidence>
<dbReference type="EMBL" id="JADGIZ020000011">
    <property type="protein sequence ID" value="KAL2917378.1"/>
    <property type="molecule type" value="Genomic_DNA"/>
</dbReference>
<dbReference type="EC" id="6.3.3.2" evidence="5 6"/>
<reference evidence="7 8" key="1">
    <citation type="submission" date="2023-09" db="EMBL/GenBank/DDBJ databases">
        <title>Pangenome analysis of Batrachochytrium dendrobatidis and related Chytrids.</title>
        <authorList>
            <person name="Yacoub M.N."/>
            <person name="Stajich J.E."/>
            <person name="James T.Y."/>
        </authorList>
    </citation>
    <scope>NUCLEOTIDE SEQUENCE [LARGE SCALE GENOMIC DNA]</scope>
    <source>
        <strain evidence="7 8">JEL0888</strain>
    </source>
</reference>
<keyword evidence="6" id="KW-0460">Magnesium</keyword>
<proteinExistence type="inferred from homology"/>
<keyword evidence="6" id="KW-0479">Metal-binding</keyword>
<evidence type="ECO:0000256" key="3">
    <source>
        <dbReference type="ARBA" id="ARBA00022840"/>
    </source>
</evidence>
<dbReference type="NCBIfam" id="TIGR02727">
    <property type="entry name" value="MTHFS_bact"/>
    <property type="match status" value="1"/>
</dbReference>
<gene>
    <name evidence="7" type="ORF">HK105_203042</name>
</gene>
<evidence type="ECO:0000256" key="5">
    <source>
        <dbReference type="ARBA" id="ARBA00038966"/>
    </source>
</evidence>
<protein>
    <recommendedName>
        <fullName evidence="5 6">5-formyltetrahydrofolate cyclo-ligase</fullName>
        <ecNumber evidence="5 6">6.3.3.2</ecNumber>
    </recommendedName>
</protein>
<dbReference type="InterPro" id="IPR002698">
    <property type="entry name" value="FTHF_cligase"/>
</dbReference>
<dbReference type="Pfam" id="PF01812">
    <property type="entry name" value="5-FTHF_cyc-lig"/>
    <property type="match status" value="1"/>
</dbReference>
<comment type="similarity">
    <text evidence="1 6">Belongs to the 5-formyltetrahydrofolate cyclo-ligase family.</text>
</comment>
<organism evidence="7 8">
    <name type="scientific">Polyrhizophydium stewartii</name>
    <dbReference type="NCBI Taxonomy" id="2732419"/>
    <lineage>
        <taxon>Eukaryota</taxon>
        <taxon>Fungi</taxon>
        <taxon>Fungi incertae sedis</taxon>
        <taxon>Chytridiomycota</taxon>
        <taxon>Chytridiomycota incertae sedis</taxon>
        <taxon>Chytridiomycetes</taxon>
        <taxon>Rhizophydiales</taxon>
        <taxon>Rhizophydiales incertae sedis</taxon>
        <taxon>Polyrhizophydium</taxon>
    </lineage>
</organism>
<name>A0ABR4NCY4_9FUNG</name>
<dbReference type="Gene3D" id="3.40.50.10420">
    <property type="entry name" value="NagB/RpiA/CoA transferase-like"/>
    <property type="match status" value="1"/>
</dbReference>
<dbReference type="InterPro" id="IPR024185">
    <property type="entry name" value="FTHF_cligase-like_sf"/>
</dbReference>
<evidence type="ECO:0000256" key="6">
    <source>
        <dbReference type="RuleBase" id="RU361279"/>
    </source>
</evidence>
<dbReference type="PIRSF" id="PIRSF006806">
    <property type="entry name" value="FTHF_cligase"/>
    <property type="match status" value="1"/>
</dbReference>
<comment type="caution">
    <text evidence="7">The sequence shown here is derived from an EMBL/GenBank/DDBJ whole genome shotgun (WGS) entry which is preliminary data.</text>
</comment>
<evidence type="ECO:0000313" key="7">
    <source>
        <dbReference type="EMBL" id="KAL2917378.1"/>
    </source>
</evidence>